<name>W6AP04_9MOLU</name>
<dbReference type="AlphaFoldDB" id="W6AP04"/>
<dbReference type="STRING" id="838561.P344_05735"/>
<evidence type="ECO:0000313" key="1">
    <source>
        <dbReference type="EMBL" id="AHI58455.1"/>
    </source>
</evidence>
<dbReference type="InterPro" id="IPR046348">
    <property type="entry name" value="SIS_dom_sf"/>
</dbReference>
<evidence type="ECO:0000313" key="2">
    <source>
        <dbReference type="Proteomes" id="UP000019260"/>
    </source>
</evidence>
<dbReference type="KEGG" id="smia:P344_05735"/>
<dbReference type="Proteomes" id="UP000019260">
    <property type="component" value="Chromosome"/>
</dbReference>
<keyword evidence="2" id="KW-1185">Reference proteome</keyword>
<accession>W6AP04</accession>
<dbReference type="OrthoDB" id="9779207at2"/>
<dbReference type="SUPFAM" id="SSF53697">
    <property type="entry name" value="SIS domain"/>
    <property type="match status" value="1"/>
</dbReference>
<dbReference type="PATRIC" id="fig|838561.3.peg.1096"/>
<evidence type="ECO:0008006" key="3">
    <source>
        <dbReference type="Google" id="ProtNLM"/>
    </source>
</evidence>
<dbReference type="Gene3D" id="3.40.50.10490">
    <property type="entry name" value="Glucose-6-phosphate isomerase like protein, domain 1"/>
    <property type="match status" value="1"/>
</dbReference>
<dbReference type="GO" id="GO:0097367">
    <property type="term" value="F:carbohydrate derivative binding"/>
    <property type="evidence" value="ECO:0007669"/>
    <property type="project" value="InterPro"/>
</dbReference>
<dbReference type="EMBL" id="CP006720">
    <property type="protein sequence ID" value="AHI58455.1"/>
    <property type="molecule type" value="Genomic_DNA"/>
</dbReference>
<organism evidence="1 2">
    <name type="scientific">Spiroplasma mirum ATCC 29335</name>
    <dbReference type="NCBI Taxonomy" id="838561"/>
    <lineage>
        <taxon>Bacteria</taxon>
        <taxon>Bacillati</taxon>
        <taxon>Mycoplasmatota</taxon>
        <taxon>Mollicutes</taxon>
        <taxon>Entomoplasmatales</taxon>
        <taxon>Spiroplasmataceae</taxon>
        <taxon>Spiroplasma</taxon>
    </lineage>
</organism>
<reference evidence="1 2" key="1">
    <citation type="submission" date="2013-09" db="EMBL/GenBank/DDBJ databases">
        <title>Complete genome sequence of Spiroplasma mirum suckling mouse cataract agent.</title>
        <authorList>
            <person name="Landry C.A."/>
            <person name="Bastian F.O."/>
            <person name="Thune R.L."/>
        </authorList>
    </citation>
    <scope>NUCLEOTIDE SEQUENCE [LARGE SCALE GENOMIC DNA]</scope>
    <source>
        <strain evidence="1 2">SMCA</strain>
    </source>
</reference>
<dbReference type="GO" id="GO:1901135">
    <property type="term" value="P:carbohydrate derivative metabolic process"/>
    <property type="evidence" value="ECO:0007669"/>
    <property type="project" value="InterPro"/>
</dbReference>
<proteinExistence type="predicted"/>
<dbReference type="RefSeq" id="WP_025317696.1">
    <property type="nucleotide sequence ID" value="NZ_CP002082.1"/>
</dbReference>
<gene>
    <name evidence="1" type="ORF">P344_05735</name>
</gene>
<protein>
    <recommendedName>
        <fullName evidence="3">SIS domain-containing protein</fullName>
    </recommendedName>
</protein>
<dbReference type="HOGENOM" id="CLU_2669218_0_0_14"/>
<dbReference type="eggNOG" id="COG2222">
    <property type="taxonomic scope" value="Bacteria"/>
</dbReference>
<sequence length="75" mass="8140">MGVGTSEFVGNVLFEYLKTQGLDAVSISTTDIVSNPGLYFQKDQPTVLISFVRSGNSPESQAIVKYAKQLINDLV</sequence>